<feature type="compositionally biased region" description="Polar residues" evidence="1">
    <location>
        <begin position="39"/>
        <end position="48"/>
    </location>
</feature>
<evidence type="ECO:0000313" key="2">
    <source>
        <dbReference type="EMBL" id="KAG6370067.1"/>
    </source>
</evidence>
<evidence type="ECO:0000313" key="3">
    <source>
        <dbReference type="Proteomes" id="UP000683000"/>
    </source>
</evidence>
<feature type="region of interest" description="Disordered" evidence="1">
    <location>
        <begin position="1"/>
        <end position="196"/>
    </location>
</feature>
<comment type="caution">
    <text evidence="2">The sequence shown here is derived from an EMBL/GenBank/DDBJ whole genome shotgun (WGS) entry which is preliminary data.</text>
</comment>
<gene>
    <name evidence="2" type="ORF">JVT61DRAFT_12472</name>
</gene>
<name>A0A8I2YDT5_9AGAM</name>
<feature type="compositionally biased region" description="Polar residues" evidence="1">
    <location>
        <begin position="134"/>
        <end position="166"/>
    </location>
</feature>
<organism evidence="2 3">
    <name type="scientific">Boletus reticuloceps</name>
    <dbReference type="NCBI Taxonomy" id="495285"/>
    <lineage>
        <taxon>Eukaryota</taxon>
        <taxon>Fungi</taxon>
        <taxon>Dikarya</taxon>
        <taxon>Basidiomycota</taxon>
        <taxon>Agaricomycotina</taxon>
        <taxon>Agaricomycetes</taxon>
        <taxon>Agaricomycetidae</taxon>
        <taxon>Boletales</taxon>
        <taxon>Boletineae</taxon>
        <taxon>Boletaceae</taxon>
        <taxon>Boletoideae</taxon>
        <taxon>Boletus</taxon>
    </lineage>
</organism>
<feature type="compositionally biased region" description="Polar residues" evidence="1">
    <location>
        <begin position="179"/>
        <end position="196"/>
    </location>
</feature>
<proteinExistence type="predicted"/>
<dbReference type="EMBL" id="JAGFBS010000057">
    <property type="protein sequence ID" value="KAG6370067.1"/>
    <property type="molecule type" value="Genomic_DNA"/>
</dbReference>
<accession>A0A8I2YDT5</accession>
<sequence>MPSVDSGSQSERSMSIPSIREPSGDGEIPEGEETDGRSLASTTFSQRSPSHRKYLSNIYRLTGRRSSGYMPGSYPRDSMSMSSEDSSPVTTPSDNGKRKGFGIAWPSASPKKGGPIVGRSSSFADKIFSRNRTKSNVSSGDQASERTSLYGSSQPSLTLTFPSELSPESHSEGLDIGASPTSWISPGDSNPEFSPASSLLDKDIFDAFPSVPQTLPPGFHLDAENVNVGRASTLSVNGRKQVDQRLSMA</sequence>
<dbReference type="OrthoDB" id="3237291at2759"/>
<evidence type="ECO:0000256" key="1">
    <source>
        <dbReference type="SAM" id="MobiDB-lite"/>
    </source>
</evidence>
<reference evidence="2" key="1">
    <citation type="submission" date="2021-03" db="EMBL/GenBank/DDBJ databases">
        <title>Evolutionary innovations through gain and loss of genes in the ectomycorrhizal Boletales.</title>
        <authorList>
            <person name="Wu G."/>
            <person name="Miyauchi S."/>
            <person name="Morin E."/>
            <person name="Yang Z.-L."/>
            <person name="Xu J."/>
            <person name="Martin F.M."/>
        </authorList>
    </citation>
    <scope>NUCLEOTIDE SEQUENCE</scope>
    <source>
        <strain evidence="2">BR01</strain>
    </source>
</reference>
<keyword evidence="3" id="KW-1185">Reference proteome</keyword>
<feature type="compositionally biased region" description="Low complexity" evidence="1">
    <location>
        <begin position="77"/>
        <end position="87"/>
    </location>
</feature>
<protein>
    <submittedName>
        <fullName evidence="2">Uncharacterized protein</fullName>
    </submittedName>
</protein>
<dbReference type="AlphaFoldDB" id="A0A8I2YDT5"/>
<feature type="compositionally biased region" description="Polar residues" evidence="1">
    <location>
        <begin position="1"/>
        <end position="16"/>
    </location>
</feature>
<dbReference type="Proteomes" id="UP000683000">
    <property type="component" value="Unassembled WGS sequence"/>
</dbReference>